<name>A0AAU9NWY0_9ASTR</name>
<accession>A0AAU9NWY0</accession>
<dbReference type="Proteomes" id="UP001157418">
    <property type="component" value="Unassembled WGS sequence"/>
</dbReference>
<reference evidence="1 2" key="1">
    <citation type="submission" date="2022-01" db="EMBL/GenBank/DDBJ databases">
        <authorList>
            <person name="Xiong W."/>
            <person name="Schranz E."/>
        </authorList>
    </citation>
    <scope>NUCLEOTIDE SEQUENCE [LARGE SCALE GENOMIC DNA]</scope>
</reference>
<dbReference type="PANTHER" id="PTHR27003:SF383">
    <property type="entry name" value="TYROSINE-PROTEIN KINASE, NON-RECEPTOR JAK_TYK2-RELATED"/>
    <property type="match status" value="1"/>
</dbReference>
<proteinExistence type="predicted"/>
<evidence type="ECO:0000313" key="2">
    <source>
        <dbReference type="Proteomes" id="UP001157418"/>
    </source>
</evidence>
<dbReference type="AlphaFoldDB" id="A0AAU9NWY0"/>
<organism evidence="1 2">
    <name type="scientific">Lactuca virosa</name>
    <dbReference type="NCBI Taxonomy" id="75947"/>
    <lineage>
        <taxon>Eukaryota</taxon>
        <taxon>Viridiplantae</taxon>
        <taxon>Streptophyta</taxon>
        <taxon>Embryophyta</taxon>
        <taxon>Tracheophyta</taxon>
        <taxon>Spermatophyta</taxon>
        <taxon>Magnoliopsida</taxon>
        <taxon>eudicotyledons</taxon>
        <taxon>Gunneridae</taxon>
        <taxon>Pentapetalae</taxon>
        <taxon>asterids</taxon>
        <taxon>campanulids</taxon>
        <taxon>Asterales</taxon>
        <taxon>Asteraceae</taxon>
        <taxon>Cichorioideae</taxon>
        <taxon>Cichorieae</taxon>
        <taxon>Lactucinae</taxon>
        <taxon>Lactuca</taxon>
    </lineage>
</organism>
<dbReference type="InterPro" id="IPR045272">
    <property type="entry name" value="ANXUR1/2-like"/>
</dbReference>
<evidence type="ECO:0008006" key="3">
    <source>
        <dbReference type="Google" id="ProtNLM"/>
    </source>
</evidence>
<dbReference type="Gene3D" id="1.10.510.10">
    <property type="entry name" value="Transferase(Phosphotransferase) domain 1"/>
    <property type="match status" value="1"/>
</dbReference>
<comment type="caution">
    <text evidence="1">The sequence shown here is derived from an EMBL/GenBank/DDBJ whole genome shotgun (WGS) entry which is preliminary data.</text>
</comment>
<keyword evidence="2" id="KW-1185">Reference proteome</keyword>
<protein>
    <recommendedName>
        <fullName evidence="3">Protein kinase domain-containing protein</fullName>
    </recommendedName>
</protein>
<gene>
    <name evidence="1" type="ORF">LVIROSA_LOCUS28260</name>
</gene>
<dbReference type="GO" id="GO:0004714">
    <property type="term" value="F:transmembrane receptor protein tyrosine kinase activity"/>
    <property type="evidence" value="ECO:0007669"/>
    <property type="project" value="InterPro"/>
</dbReference>
<dbReference type="GO" id="GO:0009506">
    <property type="term" value="C:plasmodesma"/>
    <property type="evidence" value="ECO:0007669"/>
    <property type="project" value="TreeGrafter"/>
</dbReference>
<sequence>MCGRTGFNHPDWFLFQLAKQHPKDESQDVLGKLDQIIEHDGYLFDVNIEEYHSIEGFEYLDIPNEEFLAPIARVHYEKRKLDDMIDPDLLKQMDPQSFHLFSGIAYCCIKEQRSTRPDIHQVVIRLEKALDLQREHDETLNLKEYTEDEDASTNHLKVISSFSLRFANDAIYTEESSNGIAAVARRHFNEGTIRDMVDARLIEETHLNMFSPNKGPDQDSLYAFSTVAYQCVAESQAERPTAGVIVKKLKEALSFQVS</sequence>
<evidence type="ECO:0000313" key="1">
    <source>
        <dbReference type="EMBL" id="CAH1442261.1"/>
    </source>
</evidence>
<dbReference type="EMBL" id="CAKMRJ010005412">
    <property type="protein sequence ID" value="CAH1442261.1"/>
    <property type="molecule type" value="Genomic_DNA"/>
</dbReference>
<dbReference type="PANTHER" id="PTHR27003">
    <property type="entry name" value="OS07G0166700 PROTEIN"/>
    <property type="match status" value="1"/>
</dbReference>
<dbReference type="GO" id="GO:0005886">
    <property type="term" value="C:plasma membrane"/>
    <property type="evidence" value="ECO:0007669"/>
    <property type="project" value="TreeGrafter"/>
</dbReference>